<evidence type="ECO:0000313" key="2">
    <source>
        <dbReference type="Proteomes" id="UP001149090"/>
    </source>
</evidence>
<organism evidence="1 2">
    <name type="scientific">Anaeramoeba ignava</name>
    <name type="common">Anaerobic marine amoeba</name>
    <dbReference type="NCBI Taxonomy" id="1746090"/>
    <lineage>
        <taxon>Eukaryota</taxon>
        <taxon>Metamonada</taxon>
        <taxon>Anaeramoebidae</taxon>
        <taxon>Anaeramoeba</taxon>
    </lineage>
</organism>
<proteinExistence type="predicted"/>
<gene>
    <name evidence="1" type="ORF">M0811_07452</name>
</gene>
<accession>A0A9Q0LM85</accession>
<sequence length="619" mass="73903">MISNLSFENSVLNYFITGNAKFQVFLQFKDNQIFCFLEMNEKGITIHNEKLKENFNYKELQIFLSTEEQNLFRLDISQDKCFLFYTRNETQRSEIFTTFLMYKKYPNIDIIDYNFQIDGTILNENQEINCLSARFFTKETVKFLVNLLNFGKYNKKQVELNIEKKYFSIYLDNNKKIYNWDSMICALGSTNSDYFTIFFKDGNNIRIGCDSNQNQIYKLIIKTLNFFHENYFQNDSSNPLIETTSQQKFYQQKENKLHEVVIKPQSLIESQQNEQELIENFQDLDLEDIFEFLPIQPIFLQEQFRFIPKQAFFNVEIIIDPITMERIDHKITFTKTTIIIFKPHFQFSIHNIDSQVSFFQFSNLKFPLFKLATSESKSYILQFKDRNQISLFLDLLQLLKNYQKQIQEKLLQFYPTIITYKNHLYHGTIVFGEYSVSFVFPKHIKRISLQQKVKIFSFKDNKSTKKIVFPKDEIIFFLQDESNSKFFENLTEKSKQIIPSKENVNFPVFIDKKHEGTVKISQGQIFVNYDNLDKRYAEHIQHDTQISINFKNNLICGISFRNTEIKQFLFLNFDDITLFLNRISQIQAIQKTQKTLELTTEFSTDDETQKILNQNLIKN</sequence>
<reference evidence="1" key="1">
    <citation type="submission" date="2022-10" db="EMBL/GenBank/DDBJ databases">
        <title>Novel sulphate-reducing endosymbionts in the free-living metamonad Anaeramoeba.</title>
        <authorList>
            <person name="Jerlstrom-Hultqvist J."/>
            <person name="Cepicka I."/>
            <person name="Gallot-Lavallee L."/>
            <person name="Salas-Leiva D."/>
            <person name="Curtis B.A."/>
            <person name="Zahonova K."/>
            <person name="Pipaliya S."/>
            <person name="Dacks J."/>
            <person name="Roger A.J."/>
        </authorList>
    </citation>
    <scope>NUCLEOTIDE SEQUENCE</scope>
    <source>
        <strain evidence="1">BMAN</strain>
    </source>
</reference>
<dbReference type="AlphaFoldDB" id="A0A9Q0LM85"/>
<name>A0A9Q0LM85_ANAIG</name>
<keyword evidence="2" id="KW-1185">Reference proteome</keyword>
<comment type="caution">
    <text evidence="1">The sequence shown here is derived from an EMBL/GenBank/DDBJ whole genome shotgun (WGS) entry which is preliminary data.</text>
</comment>
<evidence type="ECO:0000313" key="1">
    <source>
        <dbReference type="EMBL" id="KAJ5075482.1"/>
    </source>
</evidence>
<protein>
    <submittedName>
        <fullName evidence="1">Uncharacterized protein</fullName>
    </submittedName>
</protein>
<dbReference type="Proteomes" id="UP001149090">
    <property type="component" value="Unassembled WGS sequence"/>
</dbReference>
<dbReference type="EMBL" id="JAPDFW010000065">
    <property type="protein sequence ID" value="KAJ5075482.1"/>
    <property type="molecule type" value="Genomic_DNA"/>
</dbReference>